<organism evidence="1">
    <name type="scientific">marine metagenome</name>
    <dbReference type="NCBI Taxonomy" id="408172"/>
    <lineage>
        <taxon>unclassified sequences</taxon>
        <taxon>metagenomes</taxon>
        <taxon>ecological metagenomes</taxon>
    </lineage>
</organism>
<name>A0A382DMX0_9ZZZZ</name>
<evidence type="ECO:0008006" key="2">
    <source>
        <dbReference type="Google" id="ProtNLM"/>
    </source>
</evidence>
<dbReference type="SUPFAM" id="SSF56300">
    <property type="entry name" value="Metallo-dependent phosphatases"/>
    <property type="match status" value="1"/>
</dbReference>
<evidence type="ECO:0000313" key="1">
    <source>
        <dbReference type="EMBL" id="SVB39362.1"/>
    </source>
</evidence>
<dbReference type="AlphaFoldDB" id="A0A382DMX0"/>
<dbReference type="EMBL" id="UINC01040039">
    <property type="protein sequence ID" value="SVB39362.1"/>
    <property type="molecule type" value="Genomic_DNA"/>
</dbReference>
<reference evidence="1" key="1">
    <citation type="submission" date="2018-05" db="EMBL/GenBank/DDBJ databases">
        <authorList>
            <person name="Lanie J.A."/>
            <person name="Ng W.-L."/>
            <person name="Kazmierczak K.M."/>
            <person name="Andrzejewski T.M."/>
            <person name="Davidsen T.M."/>
            <person name="Wayne K.J."/>
            <person name="Tettelin H."/>
            <person name="Glass J.I."/>
            <person name="Rusch D."/>
            <person name="Podicherti R."/>
            <person name="Tsui H.-C.T."/>
            <person name="Winkler M.E."/>
        </authorList>
    </citation>
    <scope>NUCLEOTIDE SEQUENCE</scope>
</reference>
<dbReference type="InterPro" id="IPR029052">
    <property type="entry name" value="Metallo-depent_PP-like"/>
</dbReference>
<accession>A0A382DMX0</accession>
<proteinExistence type="predicted"/>
<gene>
    <name evidence="1" type="ORF">METZ01_LOCUS192216</name>
</gene>
<sequence>TVLENQYNKTKALAKNFVLNDVNRKPYEPEEYNCSIPKITSLPPIESTAIIGHAYGSPSDHTGFLAPSVATFLELNKENLSRVIFTGDVFFQPSLQKWNKLTQKYRSFFDIVVAPGNHDVDFGDNAKRDVFNLSFPKKNKLPYVINNNKSLLIIEDSTTNRWVIGKKVKELVNSSNQYQDIFLFRHHILVKELFNSANVKPASPHELLNIRELLDLLNTKKNITIISGDSGGYGQPRLTCIQFENVTTIANGIFQVEGDSVLVLTKNGELFSIDLKN</sequence>
<feature type="non-terminal residue" evidence="1">
    <location>
        <position position="1"/>
    </location>
</feature>
<dbReference type="Gene3D" id="3.60.21.10">
    <property type="match status" value="1"/>
</dbReference>
<protein>
    <recommendedName>
        <fullName evidence="2">Calcineurin-like phosphoesterase domain-containing protein</fullName>
    </recommendedName>
</protein>